<evidence type="ECO:0000313" key="2">
    <source>
        <dbReference type="Proteomes" id="UP000235672"/>
    </source>
</evidence>
<evidence type="ECO:0008006" key="3">
    <source>
        <dbReference type="Google" id="ProtNLM"/>
    </source>
</evidence>
<name>A0A2J6PWG3_9HELO</name>
<dbReference type="EMBL" id="KZ613495">
    <property type="protein sequence ID" value="PMD18355.1"/>
    <property type="molecule type" value="Genomic_DNA"/>
</dbReference>
<dbReference type="OrthoDB" id="10491039at2759"/>
<dbReference type="Proteomes" id="UP000235672">
    <property type="component" value="Unassembled WGS sequence"/>
</dbReference>
<reference evidence="1 2" key="1">
    <citation type="submission" date="2016-05" db="EMBL/GenBank/DDBJ databases">
        <title>A degradative enzymes factory behind the ericoid mycorrhizal symbiosis.</title>
        <authorList>
            <consortium name="DOE Joint Genome Institute"/>
            <person name="Martino E."/>
            <person name="Morin E."/>
            <person name="Grelet G."/>
            <person name="Kuo A."/>
            <person name="Kohler A."/>
            <person name="Daghino S."/>
            <person name="Barry K."/>
            <person name="Choi C."/>
            <person name="Cichocki N."/>
            <person name="Clum A."/>
            <person name="Copeland A."/>
            <person name="Hainaut M."/>
            <person name="Haridas S."/>
            <person name="Labutti K."/>
            <person name="Lindquist E."/>
            <person name="Lipzen A."/>
            <person name="Khouja H.-R."/>
            <person name="Murat C."/>
            <person name="Ohm R."/>
            <person name="Olson A."/>
            <person name="Spatafora J."/>
            <person name="Veneault-Fourrey C."/>
            <person name="Henrissat B."/>
            <person name="Grigoriev I."/>
            <person name="Martin F."/>
            <person name="Perotto S."/>
        </authorList>
    </citation>
    <scope>NUCLEOTIDE SEQUENCE [LARGE SCALE GENOMIC DNA]</scope>
    <source>
        <strain evidence="1 2">UAMH 7357</strain>
    </source>
</reference>
<proteinExistence type="predicted"/>
<dbReference type="AlphaFoldDB" id="A0A2J6PWG3"/>
<keyword evidence="2" id="KW-1185">Reference proteome</keyword>
<organism evidence="1 2">
    <name type="scientific">Hyaloscypha hepaticicola</name>
    <dbReference type="NCBI Taxonomy" id="2082293"/>
    <lineage>
        <taxon>Eukaryota</taxon>
        <taxon>Fungi</taxon>
        <taxon>Dikarya</taxon>
        <taxon>Ascomycota</taxon>
        <taxon>Pezizomycotina</taxon>
        <taxon>Leotiomycetes</taxon>
        <taxon>Helotiales</taxon>
        <taxon>Hyaloscyphaceae</taxon>
        <taxon>Hyaloscypha</taxon>
    </lineage>
</organism>
<accession>A0A2J6PWG3</accession>
<protein>
    <recommendedName>
        <fullName evidence="3">Zinc-binding domain-containing protein</fullName>
    </recommendedName>
</protein>
<sequence length="110" mass="12735">MCTAFKNHCPSCCTNHGGVYSRPCRVLYQLKPGQAGFAAINHSIDERNPKIALETCDRCKRKEPRHSWLKDKWAKLPRPSWIKASEHTPCEICQNYQVEEEQPPRIIPLF</sequence>
<evidence type="ECO:0000313" key="1">
    <source>
        <dbReference type="EMBL" id="PMD18355.1"/>
    </source>
</evidence>
<gene>
    <name evidence="1" type="ORF">NA56DRAFT_706970</name>
</gene>